<dbReference type="OrthoDB" id="202588at2157"/>
<reference evidence="2 3" key="1">
    <citation type="journal article" date="2012" name="J. Bacteriol.">
        <title>Draft Genome Sequence of the Extremely Halophilic Archaeon Halogranum salarium B-1T.</title>
        <authorList>
            <person name="Kim K.K."/>
            <person name="Lee K.C."/>
            <person name="Lee J.S."/>
        </authorList>
    </citation>
    <scope>NUCLEOTIDE SEQUENCE [LARGE SCALE GENOMIC DNA]</scope>
    <source>
        <strain evidence="2 3">B-1</strain>
    </source>
</reference>
<dbReference type="Pfam" id="PF13646">
    <property type="entry name" value="HEAT_2"/>
    <property type="match status" value="1"/>
</dbReference>
<sequence length="306" mass="32561">MTTDSSKPLDGITPEETTPGDVDDAEIRAALTSSSPLVRQRGVEVLDSLATQDLDAVDPFLDEVAAAAADNNVAIALGAIGVLDTIAATDPTRLDGRLDHLVSVLDTELVDVQLTGGKLLARLVVEEPDLVSPYVRELVVAIHETEIDENPPNFGEVVSDPVTQRTLQEHEQGERERWLSSRRTLVNVVVAVAETDPEAAADAVDDLLTLLDDVDPSVAGGAVDALGELATSHPETVAPVADRLVGCLNHSHSLVRARAIRALGYLGDESTVPALREVAKSDNDEDVRELAADTAEFIVETAHREN</sequence>
<dbReference type="Gene3D" id="1.25.10.10">
    <property type="entry name" value="Leucine-rich Repeat Variant"/>
    <property type="match status" value="2"/>
</dbReference>
<dbReference type="eggNOG" id="arCOG02967">
    <property type="taxonomic scope" value="Archaea"/>
</dbReference>
<gene>
    <name evidence="2" type="ORF">HSB1_41070</name>
</gene>
<dbReference type="InterPro" id="IPR004155">
    <property type="entry name" value="PBS_lyase_HEAT"/>
</dbReference>
<accession>J3JDS6</accession>
<dbReference type="SMART" id="SM00567">
    <property type="entry name" value="EZ_HEAT"/>
    <property type="match status" value="2"/>
</dbReference>
<dbReference type="EMBL" id="ALJD01000012">
    <property type="protein sequence ID" value="EJN57746.1"/>
    <property type="molecule type" value="Genomic_DNA"/>
</dbReference>
<feature type="region of interest" description="Disordered" evidence="1">
    <location>
        <begin position="1"/>
        <end position="25"/>
    </location>
</feature>
<name>J3JDS6_9EURY</name>
<protein>
    <submittedName>
        <fullName evidence="2">Uncharacterized protein</fullName>
    </submittedName>
</protein>
<evidence type="ECO:0000313" key="3">
    <source>
        <dbReference type="Proteomes" id="UP000007813"/>
    </source>
</evidence>
<dbReference type="RefSeq" id="WP_009377666.1">
    <property type="nucleotide sequence ID" value="NZ_ALJD01000012.1"/>
</dbReference>
<dbReference type="SUPFAM" id="SSF48371">
    <property type="entry name" value="ARM repeat"/>
    <property type="match status" value="1"/>
</dbReference>
<evidence type="ECO:0000256" key="1">
    <source>
        <dbReference type="SAM" id="MobiDB-lite"/>
    </source>
</evidence>
<dbReference type="AlphaFoldDB" id="J3JDS6"/>
<evidence type="ECO:0000313" key="2">
    <source>
        <dbReference type="EMBL" id="EJN57746.1"/>
    </source>
</evidence>
<comment type="caution">
    <text evidence="2">The sequence shown here is derived from an EMBL/GenBank/DDBJ whole genome shotgun (WGS) entry which is preliminary data.</text>
</comment>
<dbReference type="InterPro" id="IPR016024">
    <property type="entry name" value="ARM-type_fold"/>
</dbReference>
<organism evidence="2 3">
    <name type="scientific">Halogranum salarium B-1</name>
    <dbReference type="NCBI Taxonomy" id="1210908"/>
    <lineage>
        <taxon>Archaea</taxon>
        <taxon>Methanobacteriati</taxon>
        <taxon>Methanobacteriota</taxon>
        <taxon>Stenosarchaea group</taxon>
        <taxon>Halobacteria</taxon>
        <taxon>Halobacteriales</taxon>
        <taxon>Haloferacaceae</taxon>
    </lineage>
</organism>
<proteinExistence type="predicted"/>
<dbReference type="Proteomes" id="UP000007813">
    <property type="component" value="Unassembled WGS sequence"/>
</dbReference>
<dbReference type="InterPro" id="IPR011989">
    <property type="entry name" value="ARM-like"/>
</dbReference>